<evidence type="ECO:0000259" key="1">
    <source>
        <dbReference type="Pfam" id="PF04149"/>
    </source>
</evidence>
<accession>A0ABP4Y0J8</accession>
<reference evidence="3" key="1">
    <citation type="journal article" date="2019" name="Int. J. Syst. Evol. Microbiol.">
        <title>The Global Catalogue of Microorganisms (GCM) 10K type strain sequencing project: providing services to taxonomists for standard genome sequencing and annotation.</title>
        <authorList>
            <consortium name="The Broad Institute Genomics Platform"/>
            <consortium name="The Broad Institute Genome Sequencing Center for Infectious Disease"/>
            <person name="Wu L."/>
            <person name="Ma J."/>
        </authorList>
    </citation>
    <scope>NUCLEOTIDE SEQUENCE [LARGE SCALE GENOMIC DNA]</scope>
    <source>
        <strain evidence="3">JCM 13250</strain>
    </source>
</reference>
<dbReference type="RefSeq" id="WP_425560394.1">
    <property type="nucleotide sequence ID" value="NZ_BAAALT010000054.1"/>
</dbReference>
<dbReference type="Pfam" id="PF04149">
    <property type="entry name" value="DUF397"/>
    <property type="match status" value="1"/>
</dbReference>
<organism evidence="2 3">
    <name type="scientific">Luedemannella flava</name>
    <dbReference type="NCBI Taxonomy" id="349316"/>
    <lineage>
        <taxon>Bacteria</taxon>
        <taxon>Bacillati</taxon>
        <taxon>Actinomycetota</taxon>
        <taxon>Actinomycetes</taxon>
        <taxon>Micromonosporales</taxon>
        <taxon>Micromonosporaceae</taxon>
        <taxon>Luedemannella</taxon>
    </lineage>
</organism>
<dbReference type="EMBL" id="BAAALT010000054">
    <property type="protein sequence ID" value="GAA1799980.1"/>
    <property type="molecule type" value="Genomic_DNA"/>
</dbReference>
<evidence type="ECO:0000313" key="2">
    <source>
        <dbReference type="EMBL" id="GAA1799980.1"/>
    </source>
</evidence>
<comment type="caution">
    <text evidence="2">The sequence shown here is derived from an EMBL/GenBank/DDBJ whole genome shotgun (WGS) entry which is preliminary data.</text>
</comment>
<gene>
    <name evidence="2" type="ORF">GCM10009682_22050</name>
</gene>
<feature type="domain" description="DUF397" evidence="1">
    <location>
        <begin position="8"/>
        <end position="58"/>
    </location>
</feature>
<evidence type="ECO:0000313" key="3">
    <source>
        <dbReference type="Proteomes" id="UP001500218"/>
    </source>
</evidence>
<dbReference type="InterPro" id="IPR007278">
    <property type="entry name" value="DUF397"/>
</dbReference>
<dbReference type="Proteomes" id="UP001500218">
    <property type="component" value="Unassembled WGS sequence"/>
</dbReference>
<proteinExistence type="predicted"/>
<keyword evidence="3" id="KW-1185">Reference proteome</keyword>
<protein>
    <recommendedName>
        <fullName evidence="1">DUF397 domain-containing protein</fullName>
    </recommendedName>
</protein>
<name>A0ABP4Y0J8_9ACTN</name>
<sequence>MSLDLNGAWTKSTRSAGNGNCVEVAADGVSVAVRDSKNLDVTPLVFSRDSWVTFISAINAGEFDLR</sequence>